<protein>
    <submittedName>
        <fullName evidence="2">Uncharacterized protein</fullName>
    </submittedName>
</protein>
<reference evidence="2 3" key="1">
    <citation type="submission" date="2024-09" db="EMBL/GenBank/DDBJ databases">
        <authorList>
            <person name="Sun Q."/>
            <person name="Mori K."/>
        </authorList>
    </citation>
    <scope>NUCLEOTIDE SEQUENCE [LARGE SCALE GENOMIC DNA]</scope>
    <source>
        <strain evidence="2 3">JCM 6917</strain>
    </source>
</reference>
<evidence type="ECO:0000313" key="3">
    <source>
        <dbReference type="Proteomes" id="UP001589709"/>
    </source>
</evidence>
<organism evidence="2 3">
    <name type="scientific">Streptomyces cinereospinus</name>
    <dbReference type="NCBI Taxonomy" id="285561"/>
    <lineage>
        <taxon>Bacteria</taxon>
        <taxon>Bacillati</taxon>
        <taxon>Actinomycetota</taxon>
        <taxon>Actinomycetes</taxon>
        <taxon>Kitasatosporales</taxon>
        <taxon>Streptomycetaceae</taxon>
        <taxon>Streptomyces</taxon>
    </lineage>
</organism>
<keyword evidence="3" id="KW-1185">Reference proteome</keyword>
<evidence type="ECO:0000256" key="1">
    <source>
        <dbReference type="SAM" id="Phobius"/>
    </source>
</evidence>
<evidence type="ECO:0000313" key="2">
    <source>
        <dbReference type="EMBL" id="MFB9466815.1"/>
    </source>
</evidence>
<keyword evidence="1" id="KW-0812">Transmembrane</keyword>
<dbReference type="RefSeq" id="WP_381349867.1">
    <property type="nucleotide sequence ID" value="NZ_JBHMCY010000080.1"/>
</dbReference>
<dbReference type="EMBL" id="JBHMCY010000080">
    <property type="protein sequence ID" value="MFB9466815.1"/>
    <property type="molecule type" value="Genomic_DNA"/>
</dbReference>
<accession>A0ABV5N944</accession>
<keyword evidence="1" id="KW-1133">Transmembrane helix</keyword>
<comment type="caution">
    <text evidence="2">The sequence shown here is derived from an EMBL/GenBank/DDBJ whole genome shotgun (WGS) entry which is preliminary data.</text>
</comment>
<gene>
    <name evidence="2" type="ORF">ACFF45_30010</name>
</gene>
<keyword evidence="1" id="KW-0472">Membrane</keyword>
<sequence length="122" mass="12227">MLLVPGVVAVAYGISAPSGPAWVRTATAAVGAVLAAVFSVRALTRPEPLLRIGLLRNPTSGRGAAVLALHAAPYCGTVVLTPAHVQILRADSASATAGPLAVRTTAQPVPAGPPPAGRGWWP</sequence>
<name>A0ABV5N944_9ACTN</name>
<proteinExistence type="predicted"/>
<feature type="transmembrane region" description="Helical" evidence="1">
    <location>
        <begin position="25"/>
        <end position="44"/>
    </location>
</feature>
<dbReference type="Proteomes" id="UP001589709">
    <property type="component" value="Unassembled WGS sequence"/>
</dbReference>